<dbReference type="EMBL" id="LVJZ01000003">
    <property type="protein sequence ID" value="ODB95957.1"/>
    <property type="molecule type" value="Genomic_DNA"/>
</dbReference>
<sequence length="220" mass="24894">MSSGKRSLQKRIAYEAAKILTELRTDNLAYACRKAAAKHGITKQQLMPSRDEIEQALKEQQRLVLGDKQHNALNQLRESALDAMQALKQFQPLLVGPVLQGTADDNSHIELHLQADTPEEVLFALSDLHIPWHEKQRQLSFSDGSHETIPCFSFSADGIQYLLMVFPSGRNRKRPLDPFDHKPFQSAGIKQLKALLDEQHSVEADYYEGTFPMTRETTQG</sequence>
<dbReference type="AlphaFoldDB" id="A0A1E2UML5"/>
<keyword evidence="2" id="KW-1185">Reference proteome</keyword>
<accession>A0A1E2UML5</accession>
<name>A0A1E2UML5_9GAMM</name>
<proteinExistence type="predicted"/>
<protein>
    <submittedName>
        <fullName evidence="1">Uncharacterized protein</fullName>
    </submittedName>
</protein>
<dbReference type="OrthoDB" id="5294130at2"/>
<evidence type="ECO:0000313" key="1">
    <source>
        <dbReference type="EMBL" id="ODB95957.1"/>
    </source>
</evidence>
<dbReference type="RefSeq" id="WP_069003272.1">
    <property type="nucleotide sequence ID" value="NZ_LVJW01000006.1"/>
</dbReference>
<evidence type="ECO:0000313" key="2">
    <source>
        <dbReference type="Proteomes" id="UP000094849"/>
    </source>
</evidence>
<dbReference type="Proteomes" id="UP000094849">
    <property type="component" value="Unassembled WGS sequence"/>
</dbReference>
<organism evidence="1 2">
    <name type="scientific">Candidatus Thiodiazotropha endoloripes</name>
    <dbReference type="NCBI Taxonomy" id="1818881"/>
    <lineage>
        <taxon>Bacteria</taxon>
        <taxon>Pseudomonadati</taxon>
        <taxon>Pseudomonadota</taxon>
        <taxon>Gammaproteobacteria</taxon>
        <taxon>Chromatiales</taxon>
        <taxon>Sedimenticolaceae</taxon>
        <taxon>Candidatus Thiodiazotropha</taxon>
    </lineage>
</organism>
<dbReference type="STRING" id="1818881.A3196_03795"/>
<comment type="caution">
    <text evidence="1">The sequence shown here is derived from an EMBL/GenBank/DDBJ whole genome shotgun (WGS) entry which is preliminary data.</text>
</comment>
<reference evidence="1 2" key="1">
    <citation type="submission" date="2016-03" db="EMBL/GenBank/DDBJ databases">
        <title>Chemosynthetic sulphur-oxidizing symbionts of marine invertebrate animals are capable of nitrogen fixation.</title>
        <authorList>
            <person name="Petersen J.M."/>
            <person name="Kemper A."/>
            <person name="Gruber-Vodicka H."/>
            <person name="Cardini U."/>
            <person name="Geest Mvander."/>
            <person name="Kleiner M."/>
            <person name="Bulgheresi S."/>
            <person name="Fussmann M."/>
            <person name="Herbold C."/>
            <person name="Seah B.K.B."/>
            <person name="Antony C.Paul."/>
            <person name="Liu D."/>
            <person name="Belitz A."/>
            <person name="Weber M."/>
        </authorList>
    </citation>
    <scope>NUCLEOTIDE SEQUENCE [LARGE SCALE GENOMIC DNA]</scope>
    <source>
        <strain evidence="1">G_D</strain>
    </source>
</reference>
<gene>
    <name evidence="1" type="ORF">A3196_03795</name>
</gene>